<evidence type="ECO:0000313" key="3">
    <source>
        <dbReference type="Proteomes" id="UP001182556"/>
    </source>
</evidence>
<feature type="coiled-coil region" evidence="1">
    <location>
        <begin position="255"/>
        <end position="282"/>
    </location>
</feature>
<comment type="caution">
    <text evidence="2">The sequence shown here is derived from an EMBL/GenBank/DDBJ whole genome shotgun (WGS) entry which is preliminary data.</text>
</comment>
<dbReference type="Proteomes" id="UP001182556">
    <property type="component" value="Unassembled WGS sequence"/>
</dbReference>
<sequence>MVSTSRAPSSSSLEVPPEATFPHFQSGFEELCDATWSIVAGKNPYLDRLKESQGIWAHRYCGNKSLPPAECDTSQMTASANNGLKIPSRKGLVRWLGRCVDSFGARFNVRSKVSVKANSQAVRKSVEEPARELDNCTDVTGGMTGSCSMDVNTWQDEESQIIDSIVGLVTCFHQQNSGAEYWTAKHLKHLAEKTEKRAVTEFEHHITQGTSFSGSQLRQWRRAYLASELLTRITHPKDTANLIELDKNKLGQELWEQLTEDLQEWRELIAQKQEKQKDHQGRSKASSHDLLMDWVTAQSRRLLLEGILDPNKNVNLGVGSSIRANPN</sequence>
<keyword evidence="3" id="KW-1185">Reference proteome</keyword>
<name>A0AAD9D0C1_PAPLA</name>
<accession>A0AAD9D0C1</accession>
<evidence type="ECO:0000256" key="1">
    <source>
        <dbReference type="SAM" id="Coils"/>
    </source>
</evidence>
<dbReference type="AlphaFoldDB" id="A0AAD9D0C1"/>
<organism evidence="2 3">
    <name type="scientific">Papiliotrema laurentii</name>
    <name type="common">Cryptococcus laurentii</name>
    <dbReference type="NCBI Taxonomy" id="5418"/>
    <lineage>
        <taxon>Eukaryota</taxon>
        <taxon>Fungi</taxon>
        <taxon>Dikarya</taxon>
        <taxon>Basidiomycota</taxon>
        <taxon>Agaricomycotina</taxon>
        <taxon>Tremellomycetes</taxon>
        <taxon>Tremellales</taxon>
        <taxon>Rhynchogastremaceae</taxon>
        <taxon>Papiliotrema</taxon>
    </lineage>
</organism>
<keyword evidence="1" id="KW-0175">Coiled coil</keyword>
<reference evidence="2" key="1">
    <citation type="submission" date="2023-02" db="EMBL/GenBank/DDBJ databases">
        <title>Identification and recombinant expression of a fungal hydrolase from Papiliotrema laurentii that hydrolyzes apple cutin and clears colloidal polyester polyurethane.</title>
        <authorList>
            <consortium name="DOE Joint Genome Institute"/>
            <person name="Roman V.A."/>
            <person name="Bojanowski C."/>
            <person name="Crable B.R."/>
            <person name="Wagner D.N."/>
            <person name="Hung C.S."/>
            <person name="Nadeau L.J."/>
            <person name="Schratz L."/>
            <person name="Haridas S."/>
            <person name="Pangilinan J."/>
            <person name="Lipzen A."/>
            <person name="Na H."/>
            <person name="Yan M."/>
            <person name="Ng V."/>
            <person name="Grigoriev I.V."/>
            <person name="Spatafora J.W."/>
            <person name="Barlow D."/>
            <person name="Biffinger J."/>
            <person name="Kelley-Loughnane N."/>
            <person name="Varaljay V.A."/>
            <person name="Crookes-Goodson W.J."/>
        </authorList>
    </citation>
    <scope>NUCLEOTIDE SEQUENCE</scope>
    <source>
        <strain evidence="2">5307AH</strain>
    </source>
</reference>
<evidence type="ECO:0000313" key="2">
    <source>
        <dbReference type="EMBL" id="KAK1923715.1"/>
    </source>
</evidence>
<protein>
    <submittedName>
        <fullName evidence="2">Uncharacterized protein</fullName>
    </submittedName>
</protein>
<proteinExistence type="predicted"/>
<gene>
    <name evidence="2" type="ORF">DB88DRAFT_473353</name>
</gene>
<dbReference type="EMBL" id="JAODAN010000006">
    <property type="protein sequence ID" value="KAK1923715.1"/>
    <property type="molecule type" value="Genomic_DNA"/>
</dbReference>